<sequence>MINGSYRKGMLLSLIVSGSKAFTLDQVPSFLESTSKSPLSSLTRSVYGQILCYIFSVNGTYNNHLLIMKSVNSIGKPTAVVLMVVIKAAEVPKQVNKWAA</sequence>
<protein>
    <submittedName>
        <fullName evidence="1">Uncharacterized protein</fullName>
    </submittedName>
</protein>
<dbReference type="EMBL" id="JAQIZT010000014">
    <property type="protein sequence ID" value="KAJ6971792.1"/>
    <property type="molecule type" value="Genomic_DNA"/>
</dbReference>
<accession>A0AAD6LU57</accession>
<keyword evidence="2" id="KW-1185">Reference proteome</keyword>
<organism evidence="1 2">
    <name type="scientific">Populus alba x Populus x berolinensis</name>
    <dbReference type="NCBI Taxonomy" id="444605"/>
    <lineage>
        <taxon>Eukaryota</taxon>
        <taxon>Viridiplantae</taxon>
        <taxon>Streptophyta</taxon>
        <taxon>Embryophyta</taxon>
        <taxon>Tracheophyta</taxon>
        <taxon>Spermatophyta</taxon>
        <taxon>Magnoliopsida</taxon>
        <taxon>eudicotyledons</taxon>
        <taxon>Gunneridae</taxon>
        <taxon>Pentapetalae</taxon>
        <taxon>rosids</taxon>
        <taxon>fabids</taxon>
        <taxon>Malpighiales</taxon>
        <taxon>Salicaceae</taxon>
        <taxon>Saliceae</taxon>
        <taxon>Populus</taxon>
    </lineage>
</organism>
<evidence type="ECO:0000313" key="1">
    <source>
        <dbReference type="EMBL" id="KAJ6971792.1"/>
    </source>
</evidence>
<dbReference type="AlphaFoldDB" id="A0AAD6LU57"/>
<name>A0AAD6LU57_9ROSI</name>
<dbReference type="Proteomes" id="UP001164929">
    <property type="component" value="Chromosome 14"/>
</dbReference>
<evidence type="ECO:0000313" key="2">
    <source>
        <dbReference type="Proteomes" id="UP001164929"/>
    </source>
</evidence>
<gene>
    <name evidence="1" type="ORF">NC653_032356</name>
</gene>
<reference evidence="1" key="1">
    <citation type="journal article" date="2023" name="Mol. Ecol. Resour.">
        <title>Chromosome-level genome assembly of a triploid poplar Populus alba 'Berolinensis'.</title>
        <authorList>
            <person name="Chen S."/>
            <person name="Yu Y."/>
            <person name="Wang X."/>
            <person name="Wang S."/>
            <person name="Zhang T."/>
            <person name="Zhou Y."/>
            <person name="He R."/>
            <person name="Meng N."/>
            <person name="Wang Y."/>
            <person name="Liu W."/>
            <person name="Liu Z."/>
            <person name="Liu J."/>
            <person name="Guo Q."/>
            <person name="Huang H."/>
            <person name="Sederoff R.R."/>
            <person name="Wang G."/>
            <person name="Qu G."/>
            <person name="Chen S."/>
        </authorList>
    </citation>
    <scope>NUCLEOTIDE SEQUENCE</scope>
    <source>
        <strain evidence="1">SC-2020</strain>
    </source>
</reference>
<proteinExistence type="predicted"/>
<comment type="caution">
    <text evidence="1">The sequence shown here is derived from an EMBL/GenBank/DDBJ whole genome shotgun (WGS) entry which is preliminary data.</text>
</comment>